<dbReference type="AlphaFoldDB" id="A0A9D4N8I9"/>
<organism evidence="1 2">
    <name type="scientific">Dreissena polymorpha</name>
    <name type="common">Zebra mussel</name>
    <name type="synonym">Mytilus polymorpha</name>
    <dbReference type="NCBI Taxonomy" id="45954"/>
    <lineage>
        <taxon>Eukaryota</taxon>
        <taxon>Metazoa</taxon>
        <taxon>Spiralia</taxon>
        <taxon>Lophotrochozoa</taxon>
        <taxon>Mollusca</taxon>
        <taxon>Bivalvia</taxon>
        <taxon>Autobranchia</taxon>
        <taxon>Heteroconchia</taxon>
        <taxon>Euheterodonta</taxon>
        <taxon>Imparidentia</taxon>
        <taxon>Neoheterodontei</taxon>
        <taxon>Myida</taxon>
        <taxon>Dreissenoidea</taxon>
        <taxon>Dreissenidae</taxon>
        <taxon>Dreissena</taxon>
    </lineage>
</organism>
<gene>
    <name evidence="1" type="ORF">DPMN_014083</name>
</gene>
<evidence type="ECO:0000313" key="1">
    <source>
        <dbReference type="EMBL" id="KAH3890016.1"/>
    </source>
</evidence>
<reference evidence="1" key="1">
    <citation type="journal article" date="2019" name="bioRxiv">
        <title>The Genome of the Zebra Mussel, Dreissena polymorpha: A Resource for Invasive Species Research.</title>
        <authorList>
            <person name="McCartney M.A."/>
            <person name="Auch B."/>
            <person name="Kono T."/>
            <person name="Mallez S."/>
            <person name="Zhang Y."/>
            <person name="Obille A."/>
            <person name="Becker A."/>
            <person name="Abrahante J.E."/>
            <person name="Garbe J."/>
            <person name="Badalamenti J.P."/>
            <person name="Herman A."/>
            <person name="Mangelson H."/>
            <person name="Liachko I."/>
            <person name="Sullivan S."/>
            <person name="Sone E.D."/>
            <person name="Koren S."/>
            <person name="Silverstein K.A.T."/>
            <person name="Beckman K.B."/>
            <person name="Gohl D.M."/>
        </authorList>
    </citation>
    <scope>NUCLEOTIDE SEQUENCE</scope>
    <source>
        <strain evidence="1">Duluth1</strain>
        <tissue evidence="1">Whole animal</tissue>
    </source>
</reference>
<dbReference type="InterPro" id="IPR011604">
    <property type="entry name" value="PDDEXK-like_dom_sf"/>
</dbReference>
<keyword evidence="2" id="KW-1185">Reference proteome</keyword>
<dbReference type="EMBL" id="JAIWYP010000001">
    <property type="protein sequence ID" value="KAH3890016.1"/>
    <property type="molecule type" value="Genomic_DNA"/>
</dbReference>
<dbReference type="PANTHER" id="PTHR46609:SF8">
    <property type="entry name" value="YQAJ VIRAL RECOMBINASE DOMAIN-CONTAINING PROTEIN"/>
    <property type="match status" value="1"/>
</dbReference>
<dbReference type="Gene3D" id="3.90.320.10">
    <property type="match status" value="1"/>
</dbReference>
<reference evidence="1" key="2">
    <citation type="submission" date="2020-11" db="EMBL/GenBank/DDBJ databases">
        <authorList>
            <person name="McCartney M.A."/>
            <person name="Auch B."/>
            <person name="Kono T."/>
            <person name="Mallez S."/>
            <person name="Becker A."/>
            <person name="Gohl D.M."/>
            <person name="Silverstein K.A.T."/>
            <person name="Koren S."/>
            <person name="Bechman K.B."/>
            <person name="Herman A."/>
            <person name="Abrahante J.E."/>
            <person name="Garbe J."/>
        </authorList>
    </citation>
    <scope>NUCLEOTIDE SEQUENCE</scope>
    <source>
        <strain evidence="1">Duluth1</strain>
        <tissue evidence="1">Whole animal</tissue>
    </source>
</reference>
<dbReference type="PANTHER" id="PTHR46609">
    <property type="entry name" value="EXONUCLEASE, PHAGE-TYPE/RECB, C-TERMINAL DOMAIN-CONTAINING PROTEIN"/>
    <property type="match status" value="1"/>
</dbReference>
<sequence length="132" mass="15295">MLQFLQNVERICSQDDVPLQELRNALKVSEEEPVMIEQNTLLPSRISDWFTLRKYRITGSVVHRVCNFYVYKPSHPENIVKSTFTSAAMRLGFELKPKVLERYEATKKADNDEVSLKKIGLLIDTQYVFLAA</sequence>
<protein>
    <submittedName>
        <fullName evidence="1">Uncharacterized protein</fullName>
    </submittedName>
</protein>
<evidence type="ECO:0000313" key="2">
    <source>
        <dbReference type="Proteomes" id="UP000828390"/>
    </source>
</evidence>
<dbReference type="InterPro" id="IPR051703">
    <property type="entry name" value="NF-kappa-B_Signaling_Reg"/>
</dbReference>
<name>A0A9D4N8I9_DREPO</name>
<dbReference type="Proteomes" id="UP000828390">
    <property type="component" value="Unassembled WGS sequence"/>
</dbReference>
<accession>A0A9D4N8I9</accession>
<comment type="caution">
    <text evidence="1">The sequence shown here is derived from an EMBL/GenBank/DDBJ whole genome shotgun (WGS) entry which is preliminary data.</text>
</comment>
<proteinExistence type="predicted"/>